<feature type="chain" id="PRO_5041241545" evidence="2">
    <location>
        <begin position="18"/>
        <end position="350"/>
    </location>
</feature>
<feature type="region of interest" description="Disordered" evidence="1">
    <location>
        <begin position="192"/>
        <end position="234"/>
    </location>
</feature>
<keyword evidence="4" id="KW-1185">Reference proteome</keyword>
<evidence type="ECO:0000313" key="4">
    <source>
        <dbReference type="Proteomes" id="UP001163846"/>
    </source>
</evidence>
<keyword evidence="2" id="KW-0732">Signal</keyword>
<proteinExistence type="predicted"/>
<organism evidence="3 4">
    <name type="scientific">Lentinula raphanica</name>
    <dbReference type="NCBI Taxonomy" id="153919"/>
    <lineage>
        <taxon>Eukaryota</taxon>
        <taxon>Fungi</taxon>
        <taxon>Dikarya</taxon>
        <taxon>Basidiomycota</taxon>
        <taxon>Agaricomycotina</taxon>
        <taxon>Agaricomycetes</taxon>
        <taxon>Agaricomycetidae</taxon>
        <taxon>Agaricales</taxon>
        <taxon>Marasmiineae</taxon>
        <taxon>Omphalotaceae</taxon>
        <taxon>Lentinula</taxon>
    </lineage>
</organism>
<accession>A0AA38UJH5</accession>
<dbReference type="EMBL" id="MU805972">
    <property type="protein sequence ID" value="KAJ3843600.1"/>
    <property type="molecule type" value="Genomic_DNA"/>
</dbReference>
<gene>
    <name evidence="3" type="ORF">F5878DRAFT_257007</name>
</gene>
<comment type="caution">
    <text evidence="3">The sequence shown here is derived from an EMBL/GenBank/DDBJ whole genome shotgun (WGS) entry which is preliminary data.</text>
</comment>
<dbReference type="AlphaFoldDB" id="A0AA38UJH5"/>
<sequence>MYLNFACLILFISSASAIPLKAIGDVGIQSRSVQGSASLKVTFPNAQITDTENPRAALICGEIQKALKRAADGSPVIPEWKGAGFSCDTHAQIALSKKAPREIPFQQTVFQQKIPFQLTTSPYLPRSKDSPRVCEPSCSGVLGVVAWKIGSRQLRFKLESVTLSGREVVFEDKGITQMIIISDVDVLETPSSSNWRVGQTHSSKTDVPASKSGTRINVNVGYSGPENPTKEKKESEVEKLFTYIPHVLPEMVTPLVFEYKTLETDFPQGDWVDTSDPQRKQYHNAIYFTFTSSPGLGFCEPRCDGRIWNQSGHKGNPNAMTLGPRATFQNSGVEMHVQRVIKFSPASARS</sequence>
<name>A0AA38UJH5_9AGAR</name>
<feature type="signal peptide" evidence="2">
    <location>
        <begin position="1"/>
        <end position="17"/>
    </location>
</feature>
<evidence type="ECO:0000313" key="3">
    <source>
        <dbReference type="EMBL" id="KAJ3843600.1"/>
    </source>
</evidence>
<protein>
    <submittedName>
        <fullName evidence="3">Uncharacterized protein</fullName>
    </submittedName>
</protein>
<evidence type="ECO:0000256" key="1">
    <source>
        <dbReference type="SAM" id="MobiDB-lite"/>
    </source>
</evidence>
<dbReference type="Proteomes" id="UP001163846">
    <property type="component" value="Unassembled WGS sequence"/>
</dbReference>
<reference evidence="3" key="1">
    <citation type="submission" date="2022-08" db="EMBL/GenBank/DDBJ databases">
        <authorList>
            <consortium name="DOE Joint Genome Institute"/>
            <person name="Min B."/>
            <person name="Riley R."/>
            <person name="Sierra-Patev S."/>
            <person name="Naranjo-Ortiz M."/>
            <person name="Looney B."/>
            <person name="Konkel Z."/>
            <person name="Slot J.C."/>
            <person name="Sakamoto Y."/>
            <person name="Steenwyk J.L."/>
            <person name="Rokas A."/>
            <person name="Carro J."/>
            <person name="Camarero S."/>
            <person name="Ferreira P."/>
            <person name="Molpeceres G."/>
            <person name="Ruiz-Duenas F.J."/>
            <person name="Serrano A."/>
            <person name="Henrissat B."/>
            <person name="Drula E."/>
            <person name="Hughes K.W."/>
            <person name="Mata J.L."/>
            <person name="Ishikawa N.K."/>
            <person name="Vargas-Isla R."/>
            <person name="Ushijima S."/>
            <person name="Smith C.A."/>
            <person name="Ahrendt S."/>
            <person name="Andreopoulos W."/>
            <person name="He G."/>
            <person name="Labutti K."/>
            <person name="Lipzen A."/>
            <person name="Ng V."/>
            <person name="Sandor L."/>
            <person name="Barry K."/>
            <person name="Martinez A.T."/>
            <person name="Xiao Y."/>
            <person name="Gibbons J.G."/>
            <person name="Terashima K."/>
            <person name="Hibbett D.S."/>
            <person name="Grigoriev I.V."/>
        </authorList>
    </citation>
    <scope>NUCLEOTIDE SEQUENCE</scope>
    <source>
        <strain evidence="3">TFB9207</strain>
    </source>
</reference>
<feature type="compositionally biased region" description="Polar residues" evidence="1">
    <location>
        <begin position="192"/>
        <end position="202"/>
    </location>
</feature>
<evidence type="ECO:0000256" key="2">
    <source>
        <dbReference type="SAM" id="SignalP"/>
    </source>
</evidence>